<dbReference type="VEuPathDB" id="CryptoDB:Vbra_3499"/>
<evidence type="ECO:0000313" key="1">
    <source>
        <dbReference type="EMBL" id="CEM37306.1"/>
    </source>
</evidence>
<dbReference type="AlphaFoldDB" id="A0A0G4H1G6"/>
<name>A0A0G4H1G6_VITBC</name>
<proteinExistence type="predicted"/>
<reference evidence="1 2" key="1">
    <citation type="submission" date="2014-11" db="EMBL/GenBank/DDBJ databases">
        <authorList>
            <person name="Zhu J."/>
            <person name="Qi W."/>
            <person name="Song R."/>
        </authorList>
    </citation>
    <scope>NUCLEOTIDE SEQUENCE [LARGE SCALE GENOMIC DNA]</scope>
</reference>
<sequence>MQVQSGRPFPFLLLGLRPTRRLQNHHVTLTREEMPLSRFYSTAIEVLFVLPRRVTERPPAPFQFVLHPALVTSLGFHFLWLSGSDFVGHWARFLFNDAYHSPW</sequence>
<evidence type="ECO:0000313" key="2">
    <source>
        <dbReference type="Proteomes" id="UP000041254"/>
    </source>
</evidence>
<gene>
    <name evidence="1" type="ORF">Vbra_3499</name>
</gene>
<accession>A0A0G4H1G6</accession>
<dbReference type="EMBL" id="CDMY01000935">
    <property type="protein sequence ID" value="CEM37306.1"/>
    <property type="molecule type" value="Genomic_DNA"/>
</dbReference>
<protein>
    <submittedName>
        <fullName evidence="1">Uncharacterized protein</fullName>
    </submittedName>
</protein>
<organism evidence="1 2">
    <name type="scientific">Vitrella brassicaformis (strain CCMP3155)</name>
    <dbReference type="NCBI Taxonomy" id="1169540"/>
    <lineage>
        <taxon>Eukaryota</taxon>
        <taxon>Sar</taxon>
        <taxon>Alveolata</taxon>
        <taxon>Colpodellida</taxon>
        <taxon>Vitrellaceae</taxon>
        <taxon>Vitrella</taxon>
    </lineage>
</organism>
<dbReference type="Proteomes" id="UP000041254">
    <property type="component" value="Unassembled WGS sequence"/>
</dbReference>
<keyword evidence="2" id="KW-1185">Reference proteome</keyword>
<dbReference type="InParanoid" id="A0A0G4H1G6"/>